<comment type="similarity">
    <text evidence="1">Belongs to the GST superfamily.</text>
</comment>
<feature type="domain" description="GST N-terminal" evidence="3">
    <location>
        <begin position="28"/>
        <end position="113"/>
    </location>
</feature>
<dbReference type="Proteomes" id="UP001286456">
    <property type="component" value="Unassembled WGS sequence"/>
</dbReference>
<dbReference type="GO" id="GO:0005737">
    <property type="term" value="C:cytoplasm"/>
    <property type="evidence" value="ECO:0007669"/>
    <property type="project" value="InterPro"/>
</dbReference>
<dbReference type="PANTHER" id="PTHR43968">
    <property type="match status" value="1"/>
</dbReference>
<accession>A0AAE0J393</accession>
<dbReference type="InterPro" id="IPR050983">
    <property type="entry name" value="GST_Omega/HSP26"/>
</dbReference>
<dbReference type="PROSITE" id="PS50405">
    <property type="entry name" value="GST_CTER"/>
    <property type="match status" value="1"/>
</dbReference>
<dbReference type="SUPFAM" id="SSF52833">
    <property type="entry name" value="Thioredoxin-like"/>
    <property type="match status" value="1"/>
</dbReference>
<evidence type="ECO:0000313" key="5">
    <source>
        <dbReference type="EMBL" id="KAK3336089.1"/>
    </source>
</evidence>
<dbReference type="InterPro" id="IPR010987">
    <property type="entry name" value="Glutathione-S-Trfase_C-like"/>
</dbReference>
<dbReference type="CDD" id="cd00299">
    <property type="entry name" value="GST_C_family"/>
    <property type="match status" value="1"/>
</dbReference>
<dbReference type="Pfam" id="PF13410">
    <property type="entry name" value="GST_C_2"/>
    <property type="match status" value="1"/>
</dbReference>
<proteinExistence type="inferred from homology"/>
<dbReference type="Gene3D" id="3.40.30.10">
    <property type="entry name" value="Glutaredoxin"/>
    <property type="match status" value="1"/>
</dbReference>
<dbReference type="AlphaFoldDB" id="A0AAE0J393"/>
<keyword evidence="2" id="KW-0560">Oxidoreductase</keyword>
<dbReference type="PROSITE" id="PS50404">
    <property type="entry name" value="GST_NTER"/>
    <property type="match status" value="1"/>
</dbReference>
<dbReference type="InterPro" id="IPR005442">
    <property type="entry name" value="GST_omega"/>
</dbReference>
<dbReference type="Gene3D" id="1.20.1050.10">
    <property type="match status" value="1"/>
</dbReference>
<evidence type="ECO:0000259" key="3">
    <source>
        <dbReference type="PROSITE" id="PS50404"/>
    </source>
</evidence>
<feature type="domain" description="GST C-terminal" evidence="4">
    <location>
        <begin position="123"/>
        <end position="258"/>
    </location>
</feature>
<evidence type="ECO:0000256" key="1">
    <source>
        <dbReference type="ARBA" id="ARBA00007409"/>
    </source>
</evidence>
<evidence type="ECO:0000256" key="2">
    <source>
        <dbReference type="ARBA" id="ARBA00023002"/>
    </source>
</evidence>
<dbReference type="InterPro" id="IPR004045">
    <property type="entry name" value="Glutathione_S-Trfase_N"/>
</dbReference>
<dbReference type="GO" id="GO:0004364">
    <property type="term" value="F:glutathione transferase activity"/>
    <property type="evidence" value="ECO:0007669"/>
    <property type="project" value="InterPro"/>
</dbReference>
<comment type="caution">
    <text evidence="5">The sequence shown here is derived from an EMBL/GenBank/DDBJ whole genome shotgun (WGS) entry which is preliminary data.</text>
</comment>
<dbReference type="SUPFAM" id="SSF47616">
    <property type="entry name" value="GST C-terminal domain-like"/>
    <property type="match status" value="1"/>
</dbReference>
<dbReference type="SFLD" id="SFLDG00358">
    <property type="entry name" value="Main_(cytGST)"/>
    <property type="match status" value="1"/>
</dbReference>
<organism evidence="5 6">
    <name type="scientific">Cercophora scortea</name>
    <dbReference type="NCBI Taxonomy" id="314031"/>
    <lineage>
        <taxon>Eukaryota</taxon>
        <taxon>Fungi</taxon>
        <taxon>Dikarya</taxon>
        <taxon>Ascomycota</taxon>
        <taxon>Pezizomycotina</taxon>
        <taxon>Sordariomycetes</taxon>
        <taxon>Sordariomycetidae</taxon>
        <taxon>Sordariales</taxon>
        <taxon>Lasiosphaeriaceae</taxon>
        <taxon>Cercophora</taxon>
    </lineage>
</organism>
<reference evidence="5" key="1">
    <citation type="journal article" date="2023" name="Mol. Phylogenet. Evol.">
        <title>Genome-scale phylogeny and comparative genomics of the fungal order Sordariales.</title>
        <authorList>
            <person name="Hensen N."/>
            <person name="Bonometti L."/>
            <person name="Westerberg I."/>
            <person name="Brannstrom I.O."/>
            <person name="Guillou S."/>
            <person name="Cros-Aarteil S."/>
            <person name="Calhoun S."/>
            <person name="Haridas S."/>
            <person name="Kuo A."/>
            <person name="Mondo S."/>
            <person name="Pangilinan J."/>
            <person name="Riley R."/>
            <person name="LaButti K."/>
            <person name="Andreopoulos B."/>
            <person name="Lipzen A."/>
            <person name="Chen C."/>
            <person name="Yan M."/>
            <person name="Daum C."/>
            <person name="Ng V."/>
            <person name="Clum A."/>
            <person name="Steindorff A."/>
            <person name="Ohm R.A."/>
            <person name="Martin F."/>
            <person name="Silar P."/>
            <person name="Natvig D.O."/>
            <person name="Lalanne C."/>
            <person name="Gautier V."/>
            <person name="Ament-Velasquez S.L."/>
            <person name="Kruys A."/>
            <person name="Hutchinson M.I."/>
            <person name="Powell A.J."/>
            <person name="Barry K."/>
            <person name="Miller A.N."/>
            <person name="Grigoriev I.V."/>
            <person name="Debuchy R."/>
            <person name="Gladieux P."/>
            <person name="Hiltunen Thoren M."/>
            <person name="Johannesson H."/>
        </authorList>
    </citation>
    <scope>NUCLEOTIDE SEQUENCE</scope>
    <source>
        <strain evidence="5">SMH4131-1</strain>
    </source>
</reference>
<dbReference type="PANTHER" id="PTHR43968:SF13">
    <property type="entry name" value="GLUTATHIONE TRANSFERASE OMEGA-1"/>
    <property type="match status" value="1"/>
</dbReference>
<dbReference type="Pfam" id="PF13409">
    <property type="entry name" value="GST_N_2"/>
    <property type="match status" value="1"/>
</dbReference>
<protein>
    <submittedName>
        <fullName evidence="5">Glutathione S-transferase</fullName>
    </submittedName>
</protein>
<dbReference type="GO" id="GO:0045174">
    <property type="term" value="F:glutathione dehydrogenase (ascorbate) activity"/>
    <property type="evidence" value="ECO:0007669"/>
    <property type="project" value="UniProtKB-ARBA"/>
</dbReference>
<reference evidence="5" key="2">
    <citation type="submission" date="2023-06" db="EMBL/GenBank/DDBJ databases">
        <authorList>
            <consortium name="Lawrence Berkeley National Laboratory"/>
            <person name="Haridas S."/>
            <person name="Hensen N."/>
            <person name="Bonometti L."/>
            <person name="Westerberg I."/>
            <person name="Brannstrom I.O."/>
            <person name="Guillou S."/>
            <person name="Cros-Aarteil S."/>
            <person name="Calhoun S."/>
            <person name="Kuo A."/>
            <person name="Mondo S."/>
            <person name="Pangilinan J."/>
            <person name="Riley R."/>
            <person name="Labutti K."/>
            <person name="Andreopoulos B."/>
            <person name="Lipzen A."/>
            <person name="Chen C."/>
            <person name="Yanf M."/>
            <person name="Daum C."/>
            <person name="Ng V."/>
            <person name="Clum A."/>
            <person name="Steindorff A."/>
            <person name="Ohm R."/>
            <person name="Martin F."/>
            <person name="Silar P."/>
            <person name="Natvig D."/>
            <person name="Lalanne C."/>
            <person name="Gautier V."/>
            <person name="Ament-Velasquez S.L."/>
            <person name="Kruys A."/>
            <person name="Hutchinson M.I."/>
            <person name="Powell A.J."/>
            <person name="Barry K."/>
            <person name="Miller A.N."/>
            <person name="Grigoriev I.V."/>
            <person name="Debuchy R."/>
            <person name="Gladieux P."/>
            <person name="Thoren M.H."/>
            <person name="Johannesson H."/>
        </authorList>
    </citation>
    <scope>NUCLEOTIDE SEQUENCE</scope>
    <source>
        <strain evidence="5">SMH4131-1</strain>
    </source>
</reference>
<keyword evidence="6" id="KW-1185">Reference proteome</keyword>
<dbReference type="InterPro" id="IPR036282">
    <property type="entry name" value="Glutathione-S-Trfase_C_sf"/>
</dbReference>
<dbReference type="InterPro" id="IPR036249">
    <property type="entry name" value="Thioredoxin-like_sf"/>
</dbReference>
<sequence>MATNVDTSIPAKPTGAAAELAESHSTEHPLKLYGGWFCPFVQRAWIVLAEKHIPHQYVEINPYRKDPEFLALNPRGLVPTLAVPTDAKGKHPKPLYESAVICEFLDEAYADETKFGPRLLPNDVYERARCRLWIDHIASRIVPAFYRFIQHTPDKSYTIEDVRSEFHGHLKTLAKEMDTSGPWFLGDRFSLVDIMLAPWAKRLFLIDHYKPGGVGITVAGQRGDDEEVWSRWQQWFDAITERETVKQTWSNDEQYIDAYKRYADDTTSSEVGKATRQGKKLP</sequence>
<evidence type="ECO:0000313" key="6">
    <source>
        <dbReference type="Proteomes" id="UP001286456"/>
    </source>
</evidence>
<dbReference type="PRINTS" id="PR01625">
    <property type="entry name" value="GSTRNSFRASEO"/>
</dbReference>
<name>A0AAE0J393_9PEZI</name>
<gene>
    <name evidence="5" type="ORF">B0T19DRAFT_27924</name>
</gene>
<dbReference type="SFLD" id="SFLDS00019">
    <property type="entry name" value="Glutathione_Transferase_(cytos"/>
    <property type="match status" value="1"/>
</dbReference>
<dbReference type="EMBL" id="JAUEPO010000001">
    <property type="protein sequence ID" value="KAK3336089.1"/>
    <property type="molecule type" value="Genomic_DNA"/>
</dbReference>
<evidence type="ECO:0000259" key="4">
    <source>
        <dbReference type="PROSITE" id="PS50405"/>
    </source>
</evidence>
<dbReference type="InterPro" id="IPR040079">
    <property type="entry name" value="Glutathione_S-Trfase"/>
</dbReference>